<dbReference type="AlphaFoldDB" id="A0AAV7R8Y5"/>
<reference evidence="2" key="1">
    <citation type="journal article" date="2022" name="bioRxiv">
        <title>Sequencing and chromosome-scale assembly of the giantPleurodeles waltlgenome.</title>
        <authorList>
            <person name="Brown T."/>
            <person name="Elewa A."/>
            <person name="Iarovenko S."/>
            <person name="Subramanian E."/>
            <person name="Araus A.J."/>
            <person name="Petzold A."/>
            <person name="Susuki M."/>
            <person name="Suzuki K.-i.T."/>
            <person name="Hayashi T."/>
            <person name="Toyoda A."/>
            <person name="Oliveira C."/>
            <person name="Osipova E."/>
            <person name="Leigh N.D."/>
            <person name="Simon A."/>
            <person name="Yun M.H."/>
        </authorList>
    </citation>
    <scope>NUCLEOTIDE SEQUENCE</scope>
    <source>
        <strain evidence="2">20211129_DDA</strain>
        <tissue evidence="2">Liver</tissue>
    </source>
</reference>
<keyword evidence="3" id="KW-1185">Reference proteome</keyword>
<proteinExistence type="predicted"/>
<name>A0AAV7R8Y5_PLEWA</name>
<accession>A0AAV7R8Y5</accession>
<protein>
    <submittedName>
        <fullName evidence="2">Uncharacterized protein</fullName>
    </submittedName>
</protein>
<feature type="region of interest" description="Disordered" evidence="1">
    <location>
        <begin position="54"/>
        <end position="122"/>
    </location>
</feature>
<evidence type="ECO:0000313" key="3">
    <source>
        <dbReference type="Proteomes" id="UP001066276"/>
    </source>
</evidence>
<comment type="caution">
    <text evidence="2">The sequence shown here is derived from an EMBL/GenBank/DDBJ whole genome shotgun (WGS) entry which is preliminary data.</text>
</comment>
<dbReference type="Proteomes" id="UP001066276">
    <property type="component" value="Chromosome 5"/>
</dbReference>
<evidence type="ECO:0000313" key="2">
    <source>
        <dbReference type="EMBL" id="KAJ1149217.1"/>
    </source>
</evidence>
<dbReference type="EMBL" id="JANPWB010000009">
    <property type="protein sequence ID" value="KAJ1149217.1"/>
    <property type="molecule type" value="Genomic_DNA"/>
</dbReference>
<feature type="region of interest" description="Disordered" evidence="1">
    <location>
        <begin position="1"/>
        <end position="39"/>
    </location>
</feature>
<evidence type="ECO:0000256" key="1">
    <source>
        <dbReference type="SAM" id="MobiDB-lite"/>
    </source>
</evidence>
<feature type="compositionally biased region" description="Basic and acidic residues" evidence="1">
    <location>
        <begin position="73"/>
        <end position="95"/>
    </location>
</feature>
<organism evidence="2 3">
    <name type="scientific">Pleurodeles waltl</name>
    <name type="common">Iberian ribbed newt</name>
    <dbReference type="NCBI Taxonomy" id="8319"/>
    <lineage>
        <taxon>Eukaryota</taxon>
        <taxon>Metazoa</taxon>
        <taxon>Chordata</taxon>
        <taxon>Craniata</taxon>
        <taxon>Vertebrata</taxon>
        <taxon>Euteleostomi</taxon>
        <taxon>Amphibia</taxon>
        <taxon>Batrachia</taxon>
        <taxon>Caudata</taxon>
        <taxon>Salamandroidea</taxon>
        <taxon>Salamandridae</taxon>
        <taxon>Pleurodelinae</taxon>
        <taxon>Pleurodeles</taxon>
    </lineage>
</organism>
<sequence>MLLQSDPPYPGGITTQDTSDPEVLRAKANPILRPGNGRQKQPLCAVTWLKQEEPDCPENGSVGTGIRNLGKAADGERSEEHNGCIPDGDQRENSRVDLMSSATTEGSCRGPGGTNPNPGHAQGRAWPVQFTACVTLSGPGVEFVFFVCLTPLRRTLRFL</sequence>
<gene>
    <name evidence="2" type="ORF">NDU88_002032</name>
</gene>